<evidence type="ECO:0000256" key="6">
    <source>
        <dbReference type="ARBA" id="ARBA00044063"/>
    </source>
</evidence>
<evidence type="ECO:0000256" key="7">
    <source>
        <dbReference type="ARBA" id="ARBA00047359"/>
    </source>
</evidence>
<evidence type="ECO:0000256" key="1">
    <source>
        <dbReference type="ARBA" id="ARBA00009799"/>
    </source>
</evidence>
<dbReference type="PANTHER" id="PTHR11405">
    <property type="entry name" value="CARBAMOYLTRANSFERASE FAMILY MEMBER"/>
    <property type="match status" value="1"/>
</dbReference>
<dbReference type="PANTHER" id="PTHR11405:SF53">
    <property type="entry name" value="CARBAMOYL-PHOSPHATE SYNTHASE [AMMONIA], MITOCHONDRIAL"/>
    <property type="match status" value="1"/>
</dbReference>
<dbReference type="NCBIfam" id="NF009455">
    <property type="entry name" value="PRK12815.1"/>
    <property type="match status" value="1"/>
</dbReference>
<evidence type="ECO:0000256" key="2">
    <source>
        <dbReference type="ARBA" id="ARBA00022598"/>
    </source>
</evidence>
<dbReference type="EMBL" id="CP095855">
    <property type="protein sequence ID" value="UPK70578.1"/>
    <property type="molecule type" value="Genomic_DNA"/>
</dbReference>
<organism evidence="10 11">
    <name type="scientific">Chitinophaga filiformis</name>
    <name type="common">Myxococcus filiformis</name>
    <name type="synonym">Flexibacter filiformis</name>
    <dbReference type="NCBI Taxonomy" id="104663"/>
    <lineage>
        <taxon>Bacteria</taxon>
        <taxon>Pseudomonadati</taxon>
        <taxon>Bacteroidota</taxon>
        <taxon>Chitinophagia</taxon>
        <taxon>Chitinophagales</taxon>
        <taxon>Chitinophagaceae</taxon>
        <taxon>Chitinophaga</taxon>
    </lineage>
</organism>
<dbReference type="InterPro" id="IPR036897">
    <property type="entry name" value="CarbamoylP_synth_lsu_oligo_sf"/>
</dbReference>
<comment type="catalytic activity">
    <reaction evidence="7">
        <text>hydrogencarbonate + NH4(+) + 2 ATP = carbamoyl phosphate + 2 ADP + phosphate + 2 H(+)</text>
        <dbReference type="Rhea" id="RHEA:18029"/>
        <dbReference type="ChEBI" id="CHEBI:15378"/>
        <dbReference type="ChEBI" id="CHEBI:17544"/>
        <dbReference type="ChEBI" id="CHEBI:28938"/>
        <dbReference type="ChEBI" id="CHEBI:30616"/>
        <dbReference type="ChEBI" id="CHEBI:43474"/>
        <dbReference type="ChEBI" id="CHEBI:58228"/>
        <dbReference type="ChEBI" id="CHEBI:456216"/>
        <dbReference type="EC" id="6.3.4.16"/>
    </reaction>
</comment>
<dbReference type="SUPFAM" id="SSF56059">
    <property type="entry name" value="Glutathione synthetase ATP-binding domain-like"/>
    <property type="match status" value="2"/>
</dbReference>
<dbReference type="PROSITE" id="PS51257">
    <property type="entry name" value="PROKAR_LIPOPROTEIN"/>
    <property type="match status" value="1"/>
</dbReference>
<keyword evidence="2 10" id="KW-0436">Ligase</keyword>
<dbReference type="SUPFAM" id="SSF52440">
    <property type="entry name" value="PreATP-grasp domain"/>
    <property type="match status" value="2"/>
</dbReference>
<keyword evidence="11" id="KW-1185">Reference proteome</keyword>
<dbReference type="PRINTS" id="PR00098">
    <property type="entry name" value="CPSASE"/>
</dbReference>
<evidence type="ECO:0000256" key="8">
    <source>
        <dbReference type="PROSITE-ProRule" id="PRU00409"/>
    </source>
</evidence>
<dbReference type="Gene3D" id="3.30.470.20">
    <property type="entry name" value="ATP-grasp fold, B domain"/>
    <property type="match status" value="2"/>
</dbReference>
<dbReference type="InterPro" id="IPR011761">
    <property type="entry name" value="ATP-grasp"/>
</dbReference>
<reference evidence="10 11" key="1">
    <citation type="submission" date="2022-04" db="EMBL/GenBank/DDBJ databases">
        <title>The arsenic-methylating capacity of Chitinophaga filiformis YT5 during chitin decomposition.</title>
        <authorList>
            <person name="Chen G."/>
            <person name="Liang Y."/>
        </authorList>
    </citation>
    <scope>NUCLEOTIDE SEQUENCE [LARGE SCALE GENOMIC DNA]</scope>
    <source>
        <strain evidence="10 11">YT5</strain>
    </source>
</reference>
<dbReference type="Proteomes" id="UP000830198">
    <property type="component" value="Chromosome"/>
</dbReference>
<dbReference type="InterPro" id="IPR013815">
    <property type="entry name" value="ATP_grasp_subdomain_1"/>
</dbReference>
<evidence type="ECO:0000256" key="3">
    <source>
        <dbReference type="ARBA" id="ARBA00022737"/>
    </source>
</evidence>
<dbReference type="NCBIfam" id="TIGR01369">
    <property type="entry name" value="CPSaseII_lrg"/>
    <property type="match status" value="1"/>
</dbReference>
<name>A0ABY4I3A2_CHIFI</name>
<dbReference type="InterPro" id="IPR005479">
    <property type="entry name" value="CPAse_ATP-bd"/>
</dbReference>
<accession>A0ABY4I3A2</accession>
<dbReference type="SMART" id="SM01096">
    <property type="entry name" value="CPSase_L_D3"/>
    <property type="match status" value="1"/>
</dbReference>
<dbReference type="SUPFAM" id="SSF48108">
    <property type="entry name" value="Carbamoyl phosphate synthetase, large subunit connection domain"/>
    <property type="match status" value="1"/>
</dbReference>
<dbReference type="PROSITE" id="PS00867">
    <property type="entry name" value="CPSASE_2"/>
    <property type="match status" value="1"/>
</dbReference>
<protein>
    <recommendedName>
        <fullName evidence="6">carbamoyl-phosphate synthase (ammonia)</fullName>
        <ecNumber evidence="6">6.3.4.16</ecNumber>
    </recommendedName>
</protein>
<evidence type="ECO:0000313" key="10">
    <source>
        <dbReference type="EMBL" id="UPK70578.1"/>
    </source>
</evidence>
<dbReference type="GO" id="GO:0004088">
    <property type="term" value="F:carbamoyl-phosphate synthase (glutamine-hydrolyzing) activity"/>
    <property type="evidence" value="ECO:0007669"/>
    <property type="project" value="UniProtKB-EC"/>
</dbReference>
<dbReference type="Gene3D" id="1.10.1030.10">
    <property type="entry name" value="Carbamoyl-phosphate synthetase, large subunit oligomerisation domain"/>
    <property type="match status" value="1"/>
</dbReference>
<keyword evidence="4 8" id="KW-0547">Nucleotide-binding</keyword>
<evidence type="ECO:0000256" key="5">
    <source>
        <dbReference type="ARBA" id="ARBA00022840"/>
    </source>
</evidence>
<evidence type="ECO:0000259" key="9">
    <source>
        <dbReference type="PROSITE" id="PS50975"/>
    </source>
</evidence>
<dbReference type="Gene3D" id="3.30.1490.20">
    <property type="entry name" value="ATP-grasp fold, A domain"/>
    <property type="match status" value="1"/>
</dbReference>
<dbReference type="RefSeq" id="WP_247812770.1">
    <property type="nucleotide sequence ID" value="NZ_CP095855.1"/>
</dbReference>
<dbReference type="InterPro" id="IPR005480">
    <property type="entry name" value="CPSase_lsu_oligo"/>
</dbReference>
<dbReference type="NCBIfam" id="NF003671">
    <property type="entry name" value="PRK05294.1"/>
    <property type="match status" value="1"/>
</dbReference>
<dbReference type="InterPro" id="IPR058047">
    <property type="entry name" value="CPSase_preATP-grasp"/>
</dbReference>
<proteinExistence type="inferred from homology"/>
<gene>
    <name evidence="10" type="primary">carB</name>
    <name evidence="10" type="ORF">MYF79_04615</name>
</gene>
<dbReference type="InterPro" id="IPR005483">
    <property type="entry name" value="CPSase_dom"/>
</dbReference>
<evidence type="ECO:0000256" key="4">
    <source>
        <dbReference type="ARBA" id="ARBA00022741"/>
    </source>
</evidence>
<dbReference type="Pfam" id="PF02786">
    <property type="entry name" value="CPSase_L_D2"/>
    <property type="match status" value="2"/>
</dbReference>
<dbReference type="InterPro" id="IPR006275">
    <property type="entry name" value="CPSase_lsu"/>
</dbReference>
<keyword evidence="5 8" id="KW-0067">ATP-binding</keyword>
<feature type="domain" description="ATP-grasp" evidence="9">
    <location>
        <begin position="676"/>
        <end position="867"/>
    </location>
</feature>
<dbReference type="EC" id="6.3.4.16" evidence="6"/>
<dbReference type="PROSITE" id="PS50975">
    <property type="entry name" value="ATP_GRASP"/>
    <property type="match status" value="2"/>
</dbReference>
<dbReference type="Pfam" id="PF02787">
    <property type="entry name" value="CPSase_L_D3"/>
    <property type="match status" value="1"/>
</dbReference>
<sequence length="939" mass="105153">MPKDSSIKSVLIIGSGPIIIGQACEFDYSGSQAARSLREEGIRVVLINSNPATIMTDPMMADKVYLLPLTVESIEQILEEQQIDAVLPTMGGQTALNLCKEVDELGIWQKYNVRLIGVDIKAIDKAEDREQFRQWMIRLGVPVAPARTANSFLEGKEFAQEIGFPLVIRPSFTLGGTGGGFVHSKDELDEALQRGLQASPIHEVLVEKAVLGWKEFELELLRDANDNVVIICTVENLDPMGVHTGDSITVAPAMTLSDTAFQDMRNKAQMMMRDLGNFAGGCNVQFSLNPENEELIAIEINPRVSRSSALASKATGYPIAKIAAKLAIGYTLDELENQITKTTSAFFEPALDYVIVKMPRWNFDKFKGADQTLGLQMKSVGEVMAIGRTFPEALQKACQSLENDALGLGYYGKSAMKSEQLLERLKTPTWDRIFRIKDALMEGVSVKHIHQMTYIDKWFLNQINDIVTMEKQLQEHDLESVPEQLLKDAKKMGFSDMQLVHLFGNCEEHEVYEKRKALGITRTYKMVDTCSAEFEAITPYFYSAFDTVNESKPSDRKKVIVLGSGPNRIGQGIEFDYCCTHGLQAIQEAGFDAIMVNCNPETVSTDFDMANKLYFEPVFWEHLWEIIELEKPEGVIVQLGGQTALKLAKRLEEKGIRIIGTSFDNMDIAEDRGRFSDLLKELGIPYPNYGTAYNTDEAIEVAKEVGYPVLVRPSYVLGGQRMRIVINEEELESSVLSLLKHLPGNKILIDHFLDRCQEAEIDGIFDGENFHVMGVMEHIEPAGIHSGDSNAVLPAFNLSPLEVTTMEYYAEKIARALDIRGLINIQFAIKGGQVYVIEANPRASRTTPFIAKAYQVPYLNIATKIMLGVKKLTDFKIEKKLNGFAIKEPVFSFNKFPGVNKELGPEMKSTGEAIRFIKDLRDPYFRTLYKEKSMYLSNK</sequence>
<dbReference type="Gene3D" id="3.40.50.20">
    <property type="match status" value="2"/>
</dbReference>
<evidence type="ECO:0000313" key="11">
    <source>
        <dbReference type="Proteomes" id="UP000830198"/>
    </source>
</evidence>
<dbReference type="Pfam" id="PF25596">
    <property type="entry name" value="CPSase_L_D1"/>
    <property type="match status" value="2"/>
</dbReference>
<feature type="domain" description="ATP-grasp" evidence="9">
    <location>
        <begin position="133"/>
        <end position="328"/>
    </location>
</feature>
<dbReference type="InterPro" id="IPR016185">
    <property type="entry name" value="PreATP-grasp_dom_sf"/>
</dbReference>
<comment type="similarity">
    <text evidence="1">Belongs to the CarB family.</text>
</comment>
<dbReference type="PROSITE" id="PS00866">
    <property type="entry name" value="CPSASE_1"/>
    <property type="match status" value="1"/>
</dbReference>
<keyword evidence="3" id="KW-0677">Repeat</keyword>